<accession>A0ABX4EHK7</accession>
<dbReference type="CDD" id="cd00161">
    <property type="entry name" value="beta-trefoil_Ricin-like"/>
    <property type="match status" value="1"/>
</dbReference>
<reference evidence="2 3" key="1">
    <citation type="submission" date="2017-08" db="EMBL/GenBank/DDBJ databases">
        <title>Comparative genomics of non-oral Prevotella species.</title>
        <authorList>
            <person name="Accetto T."/>
            <person name="Nograsek B."/>
            <person name="Avgustin G."/>
        </authorList>
    </citation>
    <scope>NUCLEOTIDE SEQUENCE [LARGE SCALE GENOMIC DNA]</scope>
    <source>
        <strain evidence="2 3">TC1-1</strain>
    </source>
</reference>
<dbReference type="Gene3D" id="2.60.120.260">
    <property type="entry name" value="Galactose-binding domain-like"/>
    <property type="match status" value="2"/>
</dbReference>
<gene>
    <name evidence="2" type="ORF">CIK91_06405</name>
</gene>
<proteinExistence type="predicted"/>
<dbReference type="Gene3D" id="2.80.10.50">
    <property type="match status" value="1"/>
</dbReference>
<dbReference type="RefSeq" id="WP_179226457.1">
    <property type="nucleotide sequence ID" value="NZ_NPJF01000027.1"/>
</dbReference>
<dbReference type="PROSITE" id="PS50231">
    <property type="entry name" value="RICIN_B_LECTIN"/>
    <property type="match status" value="1"/>
</dbReference>
<evidence type="ECO:0000313" key="3">
    <source>
        <dbReference type="Proteomes" id="UP000216189"/>
    </source>
</evidence>
<name>A0ABX4EHK7_SEGBR</name>
<dbReference type="InterPro" id="IPR000772">
    <property type="entry name" value="Ricin_B_lectin"/>
</dbReference>
<dbReference type="EMBL" id="NPJF01000027">
    <property type="protein sequence ID" value="OYP55529.1"/>
    <property type="molecule type" value="Genomic_DNA"/>
</dbReference>
<evidence type="ECO:0000259" key="1">
    <source>
        <dbReference type="Pfam" id="PF14200"/>
    </source>
</evidence>
<feature type="non-terminal residue" evidence="2">
    <location>
        <position position="1"/>
    </location>
</feature>
<dbReference type="Pfam" id="PF14200">
    <property type="entry name" value="RicinB_lectin_2"/>
    <property type="match status" value="1"/>
</dbReference>
<comment type="caution">
    <text evidence="2">The sequence shown here is derived from an EMBL/GenBank/DDBJ whole genome shotgun (WGS) entry which is preliminary data.</text>
</comment>
<dbReference type="SUPFAM" id="SSF50370">
    <property type="entry name" value="Ricin B-like lectins"/>
    <property type="match status" value="1"/>
</dbReference>
<dbReference type="Proteomes" id="UP000216189">
    <property type="component" value="Unassembled WGS sequence"/>
</dbReference>
<feature type="domain" description="Ricin B lectin" evidence="1">
    <location>
        <begin position="6"/>
        <end position="61"/>
    </location>
</feature>
<keyword evidence="3" id="KW-1185">Reference proteome</keyword>
<sequence length="527" mass="61093">NYLGANHQKWVIIPVKENVFKIMNKETGLFWEQTKDTETGKQIIVQNTYKGTPSQLWRIIKKEINPFYAPFFKMGSAVSEALKITDVMAQFEFIGNRGEFSPSLTDLLKFKTGICQDESSYTISLSRYLGIPTAIDFTPHWGNRTNSHSWSVIILPNGKGTPFYMGCVPGDTAQYFHSYLKPKVYRHRFQLNRRIVTDMQSEQFIPALFKNPDFIDVTDEYYQTTNVKRALPHEYHNRKIAYICVFDKEEWVPVDYGKISMGKVKFKSMGRNILYSVGLYEYGEIIPIGNPFIITDDGKIKEVVPDDSYKISMTLLRKYPFFGKQDFFNIRMNLGKFQGDNSIDFKAPTTFYQHEGITEGCWYEKKIKKSNKTYKYLRYLSGPNSFCNINELEFYDNNNQKLSGKIIGTQGTDKQCKETVFDGDILTGFNGNSPDGHWVGLKLSQPATVSKIRYMPRNDGNSIEIGDIYELLMYSHGKWKRMGLKRARSTQLTFKNIPANGLYILKDKTKGVEERIFTYERGKQIWW</sequence>
<protein>
    <recommendedName>
        <fullName evidence="1">Ricin B lectin domain-containing protein</fullName>
    </recommendedName>
</protein>
<evidence type="ECO:0000313" key="2">
    <source>
        <dbReference type="EMBL" id="OYP55529.1"/>
    </source>
</evidence>
<organism evidence="2 3">
    <name type="scientific">Segatella bryantii</name>
    <name type="common">Prevotella bryantii</name>
    <dbReference type="NCBI Taxonomy" id="77095"/>
    <lineage>
        <taxon>Bacteria</taxon>
        <taxon>Pseudomonadati</taxon>
        <taxon>Bacteroidota</taxon>
        <taxon>Bacteroidia</taxon>
        <taxon>Bacteroidales</taxon>
        <taxon>Prevotellaceae</taxon>
        <taxon>Segatella</taxon>
    </lineage>
</organism>
<dbReference type="InterPro" id="IPR035992">
    <property type="entry name" value="Ricin_B-like_lectins"/>
</dbReference>